<gene>
    <name evidence="2" type="ORF">C1850_06945</name>
</gene>
<dbReference type="Proteomes" id="UP000253805">
    <property type="component" value="Unassembled WGS sequence"/>
</dbReference>
<dbReference type="InterPro" id="IPR027417">
    <property type="entry name" value="P-loop_NTPase"/>
</dbReference>
<dbReference type="Gene3D" id="3.40.50.300">
    <property type="entry name" value="P-loop containing nucleotide triphosphate hydrolases"/>
    <property type="match status" value="1"/>
</dbReference>
<evidence type="ECO:0000313" key="2">
    <source>
        <dbReference type="EMBL" id="RDC43949.1"/>
    </source>
</evidence>
<sequence>MTNPFTPTFGVIPAHMAGREHIISELIRALEAGPGDPGLTTILTGARGTGKTALLSYLADEASSRGWIAANVSALPGMLDEILQQTLKYSSHLIRLSSGKTGVTGLEGPELGPYSRHSTKASRREGKRLALSQRVLRGYEMVGRHLTPGSCGR</sequence>
<dbReference type="SUPFAM" id="SSF52540">
    <property type="entry name" value="P-loop containing nucleoside triphosphate hydrolases"/>
    <property type="match status" value="1"/>
</dbReference>
<accession>A0A369P7Y6</accession>
<name>A0A369P7Y6_9ACTN</name>
<proteinExistence type="predicted"/>
<dbReference type="InterPro" id="IPR041664">
    <property type="entry name" value="AAA_16"/>
</dbReference>
<feature type="domain" description="Orc1-like AAA ATPase" evidence="1">
    <location>
        <begin position="17"/>
        <end position="109"/>
    </location>
</feature>
<evidence type="ECO:0000313" key="3">
    <source>
        <dbReference type="Proteomes" id="UP000253805"/>
    </source>
</evidence>
<dbReference type="EMBL" id="PPUT01000016">
    <property type="protein sequence ID" value="RDC43949.1"/>
    <property type="molecule type" value="Genomic_DNA"/>
</dbReference>
<reference evidence="2 3" key="1">
    <citation type="journal article" date="2018" name="Elife">
        <title>Discovery and characterization of a prevalent human gut bacterial enzyme sufficient for the inactivation of a family of plant toxins.</title>
        <authorList>
            <person name="Koppel N."/>
            <person name="Bisanz J.E."/>
            <person name="Pandelia M.E."/>
            <person name="Turnbaugh P.J."/>
            <person name="Balskus E.P."/>
        </authorList>
    </citation>
    <scope>NUCLEOTIDE SEQUENCE [LARGE SCALE GENOMIC DNA]</scope>
    <source>
        <strain evidence="2 3">OB21 GAM 11</strain>
    </source>
</reference>
<evidence type="ECO:0000259" key="1">
    <source>
        <dbReference type="Pfam" id="PF13191"/>
    </source>
</evidence>
<dbReference type="AlphaFoldDB" id="A0A369P7Y6"/>
<comment type="caution">
    <text evidence="2">The sequence shown here is derived from an EMBL/GenBank/DDBJ whole genome shotgun (WGS) entry which is preliminary data.</text>
</comment>
<dbReference type="RefSeq" id="WP_114539238.1">
    <property type="nucleotide sequence ID" value="NZ_PPUT01000016.1"/>
</dbReference>
<dbReference type="Pfam" id="PF13191">
    <property type="entry name" value="AAA_16"/>
    <property type="match status" value="1"/>
</dbReference>
<protein>
    <recommendedName>
        <fullName evidence="1">Orc1-like AAA ATPase domain-containing protein</fullName>
    </recommendedName>
</protein>
<organism evidence="2 3">
    <name type="scientific">Adlercreutzia equolifaciens subsp. celatus</name>
    <dbReference type="NCBI Taxonomy" id="394340"/>
    <lineage>
        <taxon>Bacteria</taxon>
        <taxon>Bacillati</taxon>
        <taxon>Actinomycetota</taxon>
        <taxon>Coriobacteriia</taxon>
        <taxon>Eggerthellales</taxon>
        <taxon>Eggerthellaceae</taxon>
        <taxon>Adlercreutzia</taxon>
    </lineage>
</organism>